<dbReference type="EMBL" id="LJIJ01001175">
    <property type="protein sequence ID" value="ODM92686.1"/>
    <property type="molecule type" value="Genomic_DNA"/>
</dbReference>
<evidence type="ECO:0000313" key="3">
    <source>
        <dbReference type="Proteomes" id="UP000094527"/>
    </source>
</evidence>
<keyword evidence="3" id="KW-1185">Reference proteome</keyword>
<organism evidence="2 3">
    <name type="scientific">Orchesella cincta</name>
    <name type="common">Springtail</name>
    <name type="synonym">Podura cincta</name>
    <dbReference type="NCBI Taxonomy" id="48709"/>
    <lineage>
        <taxon>Eukaryota</taxon>
        <taxon>Metazoa</taxon>
        <taxon>Ecdysozoa</taxon>
        <taxon>Arthropoda</taxon>
        <taxon>Hexapoda</taxon>
        <taxon>Collembola</taxon>
        <taxon>Entomobryomorpha</taxon>
        <taxon>Entomobryoidea</taxon>
        <taxon>Orchesellidae</taxon>
        <taxon>Orchesellinae</taxon>
        <taxon>Orchesella</taxon>
    </lineage>
</organism>
<dbReference type="SUPFAM" id="SSF53098">
    <property type="entry name" value="Ribonuclease H-like"/>
    <property type="match status" value="1"/>
</dbReference>
<accession>A0A1D2MI66</accession>
<gene>
    <name evidence="2" type="ORF">Ocin01_13997</name>
</gene>
<dbReference type="PANTHER" id="PTHR37162">
    <property type="entry name" value="HAT FAMILY DIMERISATION DOMAINCONTAINING PROTEIN-RELATED"/>
    <property type="match status" value="1"/>
</dbReference>
<dbReference type="OrthoDB" id="7971529at2759"/>
<dbReference type="OMA" id="GYSKTRW"/>
<dbReference type="InterPro" id="IPR008906">
    <property type="entry name" value="HATC_C_dom"/>
</dbReference>
<name>A0A1D2MI66_ORCCI</name>
<dbReference type="PANTHER" id="PTHR37162:SF10">
    <property type="entry name" value="DUF4371 DOMAIN-CONTAINING PROTEIN"/>
    <property type="match status" value="1"/>
</dbReference>
<evidence type="ECO:0000259" key="1">
    <source>
        <dbReference type="Pfam" id="PF05699"/>
    </source>
</evidence>
<reference evidence="2 3" key="1">
    <citation type="journal article" date="2016" name="Genome Biol. Evol.">
        <title>Gene Family Evolution Reflects Adaptation to Soil Environmental Stressors in the Genome of the Collembolan Orchesella cincta.</title>
        <authorList>
            <person name="Faddeeva-Vakhrusheva A."/>
            <person name="Derks M.F."/>
            <person name="Anvar S.Y."/>
            <person name="Agamennone V."/>
            <person name="Suring W."/>
            <person name="Smit S."/>
            <person name="van Straalen N.M."/>
            <person name="Roelofs D."/>
        </authorList>
    </citation>
    <scope>NUCLEOTIDE SEQUENCE [LARGE SCALE GENOMIC DNA]</scope>
    <source>
        <tissue evidence="2">Mixed pool</tissue>
    </source>
</reference>
<dbReference type="InterPro" id="IPR012337">
    <property type="entry name" value="RNaseH-like_sf"/>
</dbReference>
<protein>
    <submittedName>
        <fullName evidence="2">Putative zinc finger protein</fullName>
    </submittedName>
</protein>
<dbReference type="Proteomes" id="UP000094527">
    <property type="component" value="Unassembled WGS sequence"/>
</dbReference>
<dbReference type="AlphaFoldDB" id="A0A1D2MI66"/>
<evidence type="ECO:0000313" key="2">
    <source>
        <dbReference type="EMBL" id="ODM92686.1"/>
    </source>
</evidence>
<dbReference type="GO" id="GO:0046983">
    <property type="term" value="F:protein dimerization activity"/>
    <property type="evidence" value="ECO:0007669"/>
    <property type="project" value="InterPro"/>
</dbReference>
<feature type="domain" description="HAT C-terminal dimerisation" evidence="1">
    <location>
        <begin position="328"/>
        <end position="391"/>
    </location>
</feature>
<dbReference type="Pfam" id="PF05699">
    <property type="entry name" value="Dimer_Tnp_hAT"/>
    <property type="match status" value="1"/>
</dbReference>
<sequence length="417" mass="47993">MAAKSKRKCHFTEEMKKEHPFLEKKFKGDDDSGDLFCRMCSGTFSISNGGQYDINRHLKSDMHKKAMIAKASTKPVTAFFSKNQPESQDLELAAREGLFAFHSVLHNHSFRSMDCTSKIIKEIYDTKFTCSRTKCEAIAVKILSPYILGKIRKELDNSKNDPKNELYLSFLLHQAKMFNDTVKLLEKEHACASEIGTILKSIINNLELRRSEQFIGTNTSKLLHNLIEAGEIQENSFRKYTDSFFETAIEYLNNWTADFEAVQFLDWIQLRKQVKWGDLEKVVTDGKSYGLHIDESALFNEYSCLKAYLTNEKLQELQTIPKIDERWQAILSHFETETIQTPVLESIVEFSLCLPGTNASVERSFSILNNIWSSEKSQLSLETLKGLMNLKINANCSCKEFYADLRKRPEIEENTFL</sequence>
<proteinExistence type="predicted"/>
<comment type="caution">
    <text evidence="2">The sequence shown here is derived from an EMBL/GenBank/DDBJ whole genome shotgun (WGS) entry which is preliminary data.</text>
</comment>